<evidence type="ECO:0000313" key="2">
    <source>
        <dbReference type="EMBL" id="KAJ8304279.1"/>
    </source>
</evidence>
<gene>
    <name evidence="2" type="ORF">KUTeg_017862</name>
</gene>
<evidence type="ECO:0000256" key="1">
    <source>
        <dbReference type="SAM" id="MobiDB-lite"/>
    </source>
</evidence>
<organism evidence="2 3">
    <name type="scientific">Tegillarca granosa</name>
    <name type="common">Malaysian cockle</name>
    <name type="synonym">Anadara granosa</name>
    <dbReference type="NCBI Taxonomy" id="220873"/>
    <lineage>
        <taxon>Eukaryota</taxon>
        <taxon>Metazoa</taxon>
        <taxon>Spiralia</taxon>
        <taxon>Lophotrochozoa</taxon>
        <taxon>Mollusca</taxon>
        <taxon>Bivalvia</taxon>
        <taxon>Autobranchia</taxon>
        <taxon>Pteriomorphia</taxon>
        <taxon>Arcoida</taxon>
        <taxon>Arcoidea</taxon>
        <taxon>Arcidae</taxon>
        <taxon>Tegillarca</taxon>
    </lineage>
</organism>
<evidence type="ECO:0000313" key="3">
    <source>
        <dbReference type="Proteomes" id="UP001217089"/>
    </source>
</evidence>
<proteinExistence type="predicted"/>
<name>A0ABQ9EG60_TEGGR</name>
<keyword evidence="3" id="KW-1185">Reference proteome</keyword>
<sequence length="87" mass="10228">MAVRLKFDGVKLYDLYSCNRGSWHSRCYVTSSKSGKYFEKLHHVRDRALLTTKFGQQKPGEKARKWNRKIQSVKEATSKRAKREYGT</sequence>
<protein>
    <submittedName>
        <fullName evidence="2">Uncharacterized protein</fullName>
    </submittedName>
</protein>
<comment type="caution">
    <text evidence="2">The sequence shown here is derived from an EMBL/GenBank/DDBJ whole genome shotgun (WGS) entry which is preliminary data.</text>
</comment>
<feature type="region of interest" description="Disordered" evidence="1">
    <location>
        <begin position="58"/>
        <end position="87"/>
    </location>
</feature>
<dbReference type="EMBL" id="JARBDR010000903">
    <property type="protein sequence ID" value="KAJ8304279.1"/>
    <property type="molecule type" value="Genomic_DNA"/>
</dbReference>
<accession>A0ABQ9EG60</accession>
<reference evidence="2 3" key="1">
    <citation type="submission" date="2022-12" db="EMBL/GenBank/DDBJ databases">
        <title>Chromosome-level genome of Tegillarca granosa.</title>
        <authorList>
            <person name="Kim J."/>
        </authorList>
    </citation>
    <scope>NUCLEOTIDE SEQUENCE [LARGE SCALE GENOMIC DNA]</scope>
    <source>
        <strain evidence="2">Teg-2019</strain>
        <tissue evidence="2">Adductor muscle</tissue>
    </source>
</reference>
<dbReference type="Proteomes" id="UP001217089">
    <property type="component" value="Unassembled WGS sequence"/>
</dbReference>